<evidence type="ECO:0000259" key="7">
    <source>
        <dbReference type="Pfam" id="PF25967"/>
    </source>
</evidence>
<dbReference type="Gene3D" id="2.40.50.100">
    <property type="match status" value="1"/>
</dbReference>
<keyword evidence="9" id="KW-1185">Reference proteome</keyword>
<feature type="domain" description="Multidrug resistance protein MdtA-like barrel-sandwich hybrid" evidence="5">
    <location>
        <begin position="60"/>
        <end position="199"/>
    </location>
</feature>
<feature type="domain" description="Multidrug resistance protein MdtA-like C-terminal permuted SH3" evidence="7">
    <location>
        <begin position="295"/>
        <end position="355"/>
    </location>
</feature>
<evidence type="ECO:0000256" key="3">
    <source>
        <dbReference type="SAM" id="Coils"/>
    </source>
</evidence>
<dbReference type="AlphaFoldDB" id="A0A512DK79"/>
<dbReference type="Proteomes" id="UP000321523">
    <property type="component" value="Unassembled WGS sequence"/>
</dbReference>
<dbReference type="Pfam" id="PF25967">
    <property type="entry name" value="RND-MFP_C"/>
    <property type="match status" value="1"/>
</dbReference>
<evidence type="ECO:0000313" key="8">
    <source>
        <dbReference type="EMBL" id="GEO36882.1"/>
    </source>
</evidence>
<organism evidence="8 9">
    <name type="scientific">Skermanella aerolata</name>
    <dbReference type="NCBI Taxonomy" id="393310"/>
    <lineage>
        <taxon>Bacteria</taxon>
        <taxon>Pseudomonadati</taxon>
        <taxon>Pseudomonadota</taxon>
        <taxon>Alphaproteobacteria</taxon>
        <taxon>Rhodospirillales</taxon>
        <taxon>Azospirillaceae</taxon>
        <taxon>Skermanella</taxon>
    </lineage>
</organism>
<keyword evidence="3" id="KW-0175">Coiled coil</keyword>
<dbReference type="PROSITE" id="PS51257">
    <property type="entry name" value="PROKAR_LIPOPROTEIN"/>
    <property type="match status" value="1"/>
</dbReference>
<dbReference type="GO" id="GO:0005886">
    <property type="term" value="C:plasma membrane"/>
    <property type="evidence" value="ECO:0007669"/>
    <property type="project" value="TreeGrafter"/>
</dbReference>
<feature type="domain" description="Multidrug resistance protein MdtA-like alpha-helical hairpin" evidence="4">
    <location>
        <begin position="99"/>
        <end position="169"/>
    </location>
</feature>
<name>A0A512DK79_9PROT</name>
<dbReference type="FunFam" id="2.40.420.20:FF:000001">
    <property type="entry name" value="Efflux RND transporter periplasmic adaptor subunit"/>
    <property type="match status" value="1"/>
</dbReference>
<comment type="similarity">
    <text evidence="2">Belongs to the membrane fusion protein (MFP) (TC 8.A.1) family.</text>
</comment>
<dbReference type="InterPro" id="IPR058627">
    <property type="entry name" value="MdtA-like_C"/>
</dbReference>
<dbReference type="Pfam" id="PF25917">
    <property type="entry name" value="BSH_RND"/>
    <property type="match status" value="1"/>
</dbReference>
<dbReference type="Gene3D" id="1.10.287.470">
    <property type="entry name" value="Helix hairpin bin"/>
    <property type="match status" value="1"/>
</dbReference>
<dbReference type="EMBL" id="BJYZ01000003">
    <property type="protein sequence ID" value="GEO36882.1"/>
    <property type="molecule type" value="Genomic_DNA"/>
</dbReference>
<evidence type="ECO:0000313" key="9">
    <source>
        <dbReference type="Proteomes" id="UP000321523"/>
    </source>
</evidence>
<dbReference type="Pfam" id="PF25876">
    <property type="entry name" value="HH_MFP_RND"/>
    <property type="match status" value="1"/>
</dbReference>
<dbReference type="InterPro" id="IPR058626">
    <property type="entry name" value="MdtA-like_b-barrel"/>
</dbReference>
<dbReference type="Gene3D" id="2.40.420.20">
    <property type="match status" value="1"/>
</dbReference>
<feature type="domain" description="Multidrug resistance protein MdtA-like beta-barrel" evidence="6">
    <location>
        <begin position="205"/>
        <end position="289"/>
    </location>
</feature>
<dbReference type="PANTHER" id="PTHR30158:SF3">
    <property type="entry name" value="MULTIDRUG EFFLUX PUMP SUBUNIT ACRA-RELATED"/>
    <property type="match status" value="1"/>
</dbReference>
<comment type="subcellular location">
    <subcellularLocation>
        <location evidence="1">Cell envelope</location>
    </subcellularLocation>
</comment>
<evidence type="ECO:0000259" key="6">
    <source>
        <dbReference type="Pfam" id="PF25944"/>
    </source>
</evidence>
<dbReference type="PANTHER" id="PTHR30158">
    <property type="entry name" value="ACRA/E-RELATED COMPONENT OF DRUG EFFLUX TRANSPORTER"/>
    <property type="match status" value="1"/>
</dbReference>
<dbReference type="InterPro" id="IPR058625">
    <property type="entry name" value="MdtA-like_BSH"/>
</dbReference>
<dbReference type="InterPro" id="IPR006143">
    <property type="entry name" value="RND_pump_MFP"/>
</dbReference>
<comment type="caution">
    <text evidence="8">The sequence shown here is derived from an EMBL/GenBank/DDBJ whole genome shotgun (WGS) entry which is preliminary data.</text>
</comment>
<dbReference type="SUPFAM" id="SSF111369">
    <property type="entry name" value="HlyD-like secretion proteins"/>
    <property type="match status" value="1"/>
</dbReference>
<dbReference type="Pfam" id="PF25944">
    <property type="entry name" value="Beta-barrel_RND"/>
    <property type="match status" value="1"/>
</dbReference>
<protein>
    <submittedName>
        <fullName evidence="8">Hemolysin secretion protein D</fullName>
    </submittedName>
</protein>
<evidence type="ECO:0000259" key="4">
    <source>
        <dbReference type="Pfam" id="PF25876"/>
    </source>
</evidence>
<gene>
    <name evidence="8" type="ORF">SAE02_10300</name>
</gene>
<evidence type="ECO:0000259" key="5">
    <source>
        <dbReference type="Pfam" id="PF25917"/>
    </source>
</evidence>
<evidence type="ECO:0000256" key="2">
    <source>
        <dbReference type="ARBA" id="ARBA00009477"/>
    </source>
</evidence>
<evidence type="ECO:0000256" key="1">
    <source>
        <dbReference type="ARBA" id="ARBA00004196"/>
    </source>
</evidence>
<dbReference type="GO" id="GO:0030313">
    <property type="term" value="C:cell envelope"/>
    <property type="evidence" value="ECO:0007669"/>
    <property type="project" value="UniProtKB-SubCell"/>
</dbReference>
<dbReference type="InterPro" id="IPR058624">
    <property type="entry name" value="MdtA-like_HH"/>
</dbReference>
<feature type="coiled-coil region" evidence="3">
    <location>
        <begin position="98"/>
        <end position="127"/>
    </location>
</feature>
<accession>A0A512DK79</accession>
<dbReference type="GO" id="GO:0022857">
    <property type="term" value="F:transmembrane transporter activity"/>
    <property type="evidence" value="ECO:0007669"/>
    <property type="project" value="InterPro"/>
</dbReference>
<dbReference type="NCBIfam" id="TIGR01730">
    <property type="entry name" value="RND_mfp"/>
    <property type="match status" value="1"/>
</dbReference>
<reference evidence="8 9" key="1">
    <citation type="submission" date="2019-07" db="EMBL/GenBank/DDBJ databases">
        <title>Whole genome shotgun sequence of Skermanella aerolata NBRC 106429.</title>
        <authorList>
            <person name="Hosoyama A."/>
            <person name="Uohara A."/>
            <person name="Ohji S."/>
            <person name="Ichikawa N."/>
        </authorList>
    </citation>
    <scope>NUCLEOTIDE SEQUENCE [LARGE SCALE GENOMIC DNA]</scope>
    <source>
        <strain evidence="8 9">NBRC 106429</strain>
    </source>
</reference>
<sequence length="373" mass="39235">MRSIAALAALLSLGACDDRKDAATGAASQAPPPAVGVTAVNREAVTANHSFIGRVVAVDEVDVRARVQGFLRERLFTEGQVVKAGDPLFLIEQEPYEAQLAQRQAEVARAEAEVANAEVQLSRGRDLLKRNNISEASVDEREAAAGVARAGVLQAKAALRDAEINLSYTKIASPIGGRVGRAAYTVGSLVGPQSNPLAVVVSQDPVYVTFPVSQRELLDVRKRQASGKEGELAVKLRLADGSMYGKAGKFNFLDVKVDPGTDTVAVRTEFPNPDGVLVPGQFAEIVIEESAPEEALVIPQAALQIDQAGPFVLVVGSEKKVEPRRVEVGQAQGSRITVAKGLNEGDLVIVEGGQKVRPGQVVTASPMAPPAGT</sequence>
<dbReference type="Gene3D" id="2.40.30.170">
    <property type="match status" value="1"/>
</dbReference>
<dbReference type="GO" id="GO:0046677">
    <property type="term" value="P:response to antibiotic"/>
    <property type="evidence" value="ECO:0007669"/>
    <property type="project" value="TreeGrafter"/>
</dbReference>
<proteinExistence type="inferred from homology"/>